<keyword evidence="3" id="KW-1185">Reference proteome</keyword>
<feature type="region of interest" description="Disordered" evidence="1">
    <location>
        <begin position="123"/>
        <end position="142"/>
    </location>
</feature>
<feature type="region of interest" description="Disordered" evidence="1">
    <location>
        <begin position="238"/>
        <end position="262"/>
    </location>
</feature>
<organism evidence="2 3">
    <name type="scientific">Prorocentrum cordatum</name>
    <dbReference type="NCBI Taxonomy" id="2364126"/>
    <lineage>
        <taxon>Eukaryota</taxon>
        <taxon>Sar</taxon>
        <taxon>Alveolata</taxon>
        <taxon>Dinophyceae</taxon>
        <taxon>Prorocentrales</taxon>
        <taxon>Prorocentraceae</taxon>
        <taxon>Prorocentrum</taxon>
    </lineage>
</organism>
<comment type="caution">
    <text evidence="2">The sequence shown here is derived from an EMBL/GenBank/DDBJ whole genome shotgun (WGS) entry which is preliminary data.</text>
</comment>
<feature type="compositionally biased region" description="Polar residues" evidence="1">
    <location>
        <begin position="1"/>
        <end position="10"/>
    </location>
</feature>
<feature type="compositionally biased region" description="Low complexity" evidence="1">
    <location>
        <begin position="46"/>
        <end position="59"/>
    </location>
</feature>
<evidence type="ECO:0000256" key="1">
    <source>
        <dbReference type="SAM" id="MobiDB-lite"/>
    </source>
</evidence>
<proteinExistence type="predicted"/>
<protein>
    <submittedName>
        <fullName evidence="2">Uncharacterized protein</fullName>
    </submittedName>
</protein>
<reference evidence="2" key="1">
    <citation type="submission" date="2023-10" db="EMBL/GenBank/DDBJ databases">
        <authorList>
            <person name="Chen Y."/>
            <person name="Shah S."/>
            <person name="Dougan E. K."/>
            <person name="Thang M."/>
            <person name="Chan C."/>
        </authorList>
    </citation>
    <scope>NUCLEOTIDE SEQUENCE [LARGE SCALE GENOMIC DNA]</scope>
</reference>
<sequence length="352" mass="37287">GQSRMCTRTRSAPAGVRLSADARATQDRGGRACAQVLARSAAVPWRRGPGASPPRRSGPGDVGPSAPAAPRPPFGLPPPPRPFRHRLSEPRPRGATDGISEPVFSVVVFPHGPHLPAALLGRRRSAERPWGPQPRGSARRAEVAARRQLGDAARGSGGLGQAMPGARPSSGPMDSAPARRARAAAAGRRPRALPAAAAGALALLCGRSLAACFAAPRPLGEPARVPAVARGAGFGDVEAPEAKPKKEVRRSSAVKQEDLERDHGDMWQAVDSIFSGQKAESPEVIMRARFTALKFKDPNFLAATELDEDKRELKERADQWAVTLGLKDKSPFDFIVRLGDEGSPNRHSQPAQ</sequence>
<feature type="region of interest" description="Disordered" evidence="1">
    <location>
        <begin position="1"/>
        <end position="98"/>
    </location>
</feature>
<feature type="region of interest" description="Disordered" evidence="1">
    <location>
        <begin position="151"/>
        <end position="191"/>
    </location>
</feature>
<feature type="compositionally biased region" description="Low complexity" evidence="1">
    <location>
        <begin position="175"/>
        <end position="191"/>
    </location>
</feature>
<evidence type="ECO:0000313" key="3">
    <source>
        <dbReference type="Proteomes" id="UP001189429"/>
    </source>
</evidence>
<feature type="compositionally biased region" description="Pro residues" evidence="1">
    <location>
        <begin position="67"/>
        <end position="81"/>
    </location>
</feature>
<feature type="non-terminal residue" evidence="2">
    <location>
        <position position="1"/>
    </location>
</feature>
<dbReference type="EMBL" id="CAUYUJ010004871">
    <property type="protein sequence ID" value="CAK0811323.1"/>
    <property type="molecule type" value="Genomic_DNA"/>
</dbReference>
<dbReference type="Proteomes" id="UP001189429">
    <property type="component" value="Unassembled WGS sequence"/>
</dbReference>
<evidence type="ECO:0000313" key="2">
    <source>
        <dbReference type="EMBL" id="CAK0811323.1"/>
    </source>
</evidence>
<name>A0ABN9R348_9DINO</name>
<accession>A0ABN9R348</accession>
<gene>
    <name evidence="2" type="ORF">PCOR1329_LOCUS15961</name>
</gene>